<dbReference type="InterPro" id="IPR037800">
    <property type="entry name" value="GCN5"/>
</dbReference>
<protein>
    <submittedName>
        <fullName evidence="5">Bromodomain-containing protein</fullName>
    </submittedName>
</protein>
<reference evidence="5" key="2">
    <citation type="submission" date="2018-07" db="EMBL/GenBank/DDBJ databases">
        <title>Leveraging single-cell genomics to expand the Fungal Tree of Life.</title>
        <authorList>
            <consortium name="DOE Joint Genome Institute"/>
            <person name="Ahrendt S.R."/>
            <person name="Quandt C.A."/>
            <person name="Ciobanu D."/>
            <person name="Clum A."/>
            <person name="Salamov A."/>
            <person name="Andreopoulos B."/>
            <person name="Cheng J.-F."/>
            <person name="Woyke T."/>
            <person name="Pelin A."/>
            <person name="Henrissat B."/>
            <person name="Reynolds N."/>
            <person name="Benny G.L."/>
            <person name="Smith M.E."/>
            <person name="James T.Y."/>
            <person name="Grigoriev I.V."/>
        </authorList>
    </citation>
    <scope>NUCLEOTIDE SEQUENCE</scope>
    <source>
        <strain evidence="5">Benny S71-1</strain>
    </source>
</reference>
<organism evidence="5 6">
    <name type="scientific">Syncephalis pseudoplumigaleata</name>
    <dbReference type="NCBI Taxonomy" id="1712513"/>
    <lineage>
        <taxon>Eukaryota</taxon>
        <taxon>Fungi</taxon>
        <taxon>Fungi incertae sedis</taxon>
        <taxon>Zoopagomycota</taxon>
        <taxon>Zoopagomycotina</taxon>
        <taxon>Zoopagomycetes</taxon>
        <taxon>Zoopagales</taxon>
        <taxon>Piptocephalidaceae</taxon>
        <taxon>Syncephalis</taxon>
    </lineage>
</organism>
<dbReference type="OrthoDB" id="1937912at2759"/>
<dbReference type="SMART" id="SM00297">
    <property type="entry name" value="BROMO"/>
    <property type="match status" value="1"/>
</dbReference>
<dbReference type="PRINTS" id="PR00503">
    <property type="entry name" value="BROMODOMAIN"/>
</dbReference>
<dbReference type="PANTHER" id="PTHR45750:SF3">
    <property type="entry name" value="HISTONE ACETYLTRANSFERASE"/>
    <property type="match status" value="1"/>
</dbReference>
<reference evidence="6" key="1">
    <citation type="journal article" date="2018" name="Nat. Microbiol.">
        <title>Leveraging single-cell genomics to expand the fungal tree of life.</title>
        <authorList>
            <person name="Ahrendt S.R."/>
            <person name="Quandt C.A."/>
            <person name="Ciobanu D."/>
            <person name="Clum A."/>
            <person name="Salamov A."/>
            <person name="Andreopoulos B."/>
            <person name="Cheng J.F."/>
            <person name="Woyke T."/>
            <person name="Pelin A."/>
            <person name="Henrissat B."/>
            <person name="Reynolds N.K."/>
            <person name="Benny G.L."/>
            <person name="Smith M.E."/>
            <person name="James T.Y."/>
            <person name="Grigoriev I.V."/>
        </authorList>
    </citation>
    <scope>NUCLEOTIDE SEQUENCE [LARGE SCALE GENOMIC DNA]</scope>
    <source>
        <strain evidence="6">Benny S71-1</strain>
    </source>
</reference>
<dbReference type="InterPro" id="IPR036427">
    <property type="entry name" value="Bromodomain-like_sf"/>
</dbReference>
<dbReference type="EMBL" id="KZ989577">
    <property type="protein sequence ID" value="RKP25908.1"/>
    <property type="molecule type" value="Genomic_DNA"/>
</dbReference>
<dbReference type="Gene3D" id="1.20.920.10">
    <property type="entry name" value="Bromodomain-like"/>
    <property type="match status" value="1"/>
</dbReference>
<feature type="domain" description="Bromo" evidence="3">
    <location>
        <begin position="1"/>
        <end position="52"/>
    </location>
</feature>
<name>A0A4P9Z0S9_9FUNG</name>
<proteinExistence type="predicted"/>
<evidence type="ECO:0000256" key="2">
    <source>
        <dbReference type="PROSITE-ProRule" id="PRU00035"/>
    </source>
</evidence>
<accession>A0A4P9Z0S9</accession>
<evidence type="ECO:0000259" key="3">
    <source>
        <dbReference type="PROSITE" id="PS50014"/>
    </source>
</evidence>
<dbReference type="GO" id="GO:0045944">
    <property type="term" value="P:positive regulation of transcription by RNA polymerase II"/>
    <property type="evidence" value="ECO:0007669"/>
    <property type="project" value="TreeGrafter"/>
</dbReference>
<dbReference type="SUPFAM" id="SSF47370">
    <property type="entry name" value="Bromodomain"/>
    <property type="match status" value="1"/>
</dbReference>
<dbReference type="Proteomes" id="UP000278143">
    <property type="component" value="Unassembled WGS sequence"/>
</dbReference>
<keyword evidence="6" id="KW-1185">Reference proteome</keyword>
<sequence>DVQQLSKWHLDLTRMEAKVDNDEYASREEFIRDAQLIFDNCRTYNGAETTYYKCADRLERFFYDKIDLWPPED</sequence>
<dbReference type="GO" id="GO:0010484">
    <property type="term" value="F:histone H3 acetyltransferase activity"/>
    <property type="evidence" value="ECO:0007669"/>
    <property type="project" value="TreeGrafter"/>
</dbReference>
<dbReference type="GO" id="GO:0000123">
    <property type="term" value="C:histone acetyltransferase complex"/>
    <property type="evidence" value="ECO:0007669"/>
    <property type="project" value="TreeGrafter"/>
</dbReference>
<evidence type="ECO:0000313" key="4">
    <source>
        <dbReference type="EMBL" id="RKP25906.1"/>
    </source>
</evidence>
<feature type="non-terminal residue" evidence="5">
    <location>
        <position position="1"/>
    </location>
</feature>
<evidence type="ECO:0000256" key="1">
    <source>
        <dbReference type="ARBA" id="ARBA00023117"/>
    </source>
</evidence>
<dbReference type="PROSITE" id="PS50014">
    <property type="entry name" value="BROMODOMAIN_2"/>
    <property type="match status" value="1"/>
</dbReference>
<dbReference type="EMBL" id="KZ989577">
    <property type="protein sequence ID" value="RKP25906.1"/>
    <property type="molecule type" value="Genomic_DNA"/>
</dbReference>
<evidence type="ECO:0000313" key="5">
    <source>
        <dbReference type="EMBL" id="RKP25908.1"/>
    </source>
</evidence>
<dbReference type="AlphaFoldDB" id="A0A4P9Z0S9"/>
<gene>
    <name evidence="5" type="ORF">SYNPS1DRAFT_14976</name>
    <name evidence="4" type="ORF">SYNPS1DRAFT_14984</name>
</gene>
<evidence type="ECO:0000313" key="6">
    <source>
        <dbReference type="Proteomes" id="UP000278143"/>
    </source>
</evidence>
<dbReference type="Pfam" id="PF00439">
    <property type="entry name" value="Bromodomain"/>
    <property type="match status" value="1"/>
</dbReference>
<keyword evidence="1 2" id="KW-0103">Bromodomain</keyword>
<dbReference type="InterPro" id="IPR001487">
    <property type="entry name" value="Bromodomain"/>
</dbReference>
<dbReference type="PANTHER" id="PTHR45750">
    <property type="entry name" value="GH11602P"/>
    <property type="match status" value="1"/>
</dbReference>